<evidence type="ECO:0000313" key="7">
    <source>
        <dbReference type="Proteomes" id="UP001604282"/>
    </source>
</evidence>
<dbReference type="PROSITE" id="PS50975">
    <property type="entry name" value="ATP_GRASP"/>
    <property type="match status" value="1"/>
</dbReference>
<organism evidence="6 7">
    <name type="scientific">Streptomyces omiyaensis</name>
    <dbReference type="NCBI Taxonomy" id="68247"/>
    <lineage>
        <taxon>Bacteria</taxon>
        <taxon>Bacillati</taxon>
        <taxon>Actinomycetota</taxon>
        <taxon>Actinomycetes</taxon>
        <taxon>Kitasatosporales</taxon>
        <taxon>Streptomycetaceae</taxon>
        <taxon>Streptomyces</taxon>
    </lineage>
</organism>
<dbReference type="Proteomes" id="UP001604282">
    <property type="component" value="Unassembled WGS sequence"/>
</dbReference>
<evidence type="ECO:0000256" key="3">
    <source>
        <dbReference type="ARBA" id="ARBA00022840"/>
    </source>
</evidence>
<dbReference type="PANTHER" id="PTHR43585">
    <property type="entry name" value="FUMIPYRROLE BIOSYNTHESIS PROTEIN C"/>
    <property type="match status" value="1"/>
</dbReference>
<dbReference type="Gene3D" id="3.40.50.20">
    <property type="match status" value="1"/>
</dbReference>
<dbReference type="InterPro" id="IPR040570">
    <property type="entry name" value="LAL_C2"/>
</dbReference>
<name>A0ABW7C077_9ACTN</name>
<proteinExistence type="predicted"/>
<gene>
    <name evidence="6" type="ORF">ACGFYS_28875</name>
</gene>
<dbReference type="Pfam" id="PF18603">
    <property type="entry name" value="LAL_C2"/>
    <property type="match status" value="1"/>
</dbReference>
<dbReference type="Gene3D" id="3.30.1490.20">
    <property type="entry name" value="ATP-grasp fold, A domain"/>
    <property type="match status" value="1"/>
</dbReference>
<keyword evidence="3 4" id="KW-0067">ATP-binding</keyword>
<comment type="caution">
    <text evidence="6">The sequence shown here is derived from an EMBL/GenBank/DDBJ whole genome shotgun (WGS) entry which is preliminary data.</text>
</comment>
<evidence type="ECO:0000256" key="1">
    <source>
        <dbReference type="ARBA" id="ARBA00022598"/>
    </source>
</evidence>
<keyword evidence="7" id="KW-1185">Reference proteome</keyword>
<evidence type="ECO:0000256" key="4">
    <source>
        <dbReference type="PROSITE-ProRule" id="PRU00409"/>
    </source>
</evidence>
<evidence type="ECO:0000313" key="6">
    <source>
        <dbReference type="EMBL" id="MFG3192951.1"/>
    </source>
</evidence>
<accession>A0ABW7C077</accession>
<dbReference type="PANTHER" id="PTHR43585:SF2">
    <property type="entry name" value="ATP-GRASP ENZYME FSQD"/>
    <property type="match status" value="1"/>
</dbReference>
<dbReference type="InterPro" id="IPR052032">
    <property type="entry name" value="ATP-dep_AA_Ligase"/>
</dbReference>
<dbReference type="SUPFAM" id="SSF56059">
    <property type="entry name" value="Glutathione synthetase ATP-binding domain-like"/>
    <property type="match status" value="1"/>
</dbReference>
<evidence type="ECO:0000259" key="5">
    <source>
        <dbReference type="PROSITE" id="PS50975"/>
    </source>
</evidence>
<dbReference type="EMBL" id="JBICZW010000024">
    <property type="protein sequence ID" value="MFG3192951.1"/>
    <property type="molecule type" value="Genomic_DNA"/>
</dbReference>
<dbReference type="InterPro" id="IPR011761">
    <property type="entry name" value="ATP-grasp"/>
</dbReference>
<reference evidence="6 7" key="1">
    <citation type="submission" date="2024-10" db="EMBL/GenBank/DDBJ databases">
        <title>The Natural Products Discovery Center: Release of the First 8490 Sequenced Strains for Exploring Actinobacteria Biosynthetic Diversity.</title>
        <authorList>
            <person name="Kalkreuter E."/>
            <person name="Kautsar S.A."/>
            <person name="Yang D."/>
            <person name="Bader C.D."/>
            <person name="Teijaro C.N."/>
            <person name="Fluegel L."/>
            <person name="Davis C.M."/>
            <person name="Simpson J.R."/>
            <person name="Lauterbach L."/>
            <person name="Steele A.D."/>
            <person name="Gui C."/>
            <person name="Meng S."/>
            <person name="Li G."/>
            <person name="Viehrig K."/>
            <person name="Ye F."/>
            <person name="Su P."/>
            <person name="Kiefer A.F."/>
            <person name="Nichols A."/>
            <person name="Cepeda A.J."/>
            <person name="Yan W."/>
            <person name="Fan B."/>
            <person name="Jiang Y."/>
            <person name="Adhikari A."/>
            <person name="Zheng C.-J."/>
            <person name="Schuster L."/>
            <person name="Cowan T.M."/>
            <person name="Smanski M.J."/>
            <person name="Chevrette M.G."/>
            <person name="De Carvalho L.P.S."/>
            <person name="Shen B."/>
        </authorList>
    </citation>
    <scope>NUCLEOTIDE SEQUENCE [LARGE SCALE GENOMIC DNA]</scope>
    <source>
        <strain evidence="6 7">NPDC048229</strain>
    </source>
</reference>
<keyword evidence="2 4" id="KW-0547">Nucleotide-binding</keyword>
<protein>
    <submittedName>
        <fullName evidence="6">ATP-grasp domain-containing protein</fullName>
    </submittedName>
</protein>
<keyword evidence="1" id="KW-0436">Ligase</keyword>
<sequence>MTTLVLHRGSLRANPYERWLADHGEKIVLLGSAEQLALFGEELPTEAPYLHAEALADYDTGAHVERRAAELVEEFGVTDIVACQEFDILRAAALRERFGLPGQRPASALVYRDKWEMKKLATAAGIPVAAHALLRSAPELDAFADAHGLPVVVKPRQGLLSVGVSVLRTREELADWVRGAELLRPDGEPEWLAETFVEGSMCHIDGTVLDGRIATMWPSQYQYALADFRDRKGRVDIALDTADPLARRLVAFGERILEAFGGPEHFAFHIEVFHTTDGELVLCEAASRAGGAGVRDVQRALFGFDPMEYPVRRQLGLPAPTGERADPAQLAGQLLFTKRPGVLAALPDPATLPEGVVKYTVYAEVGDTVRDASHSGDFLAAFVVAGADRAETEARIRAAEAWFKAGLWFRAESGDS</sequence>
<dbReference type="Gene3D" id="3.30.470.20">
    <property type="entry name" value="ATP-grasp fold, B domain"/>
    <property type="match status" value="1"/>
</dbReference>
<dbReference type="InterPro" id="IPR013815">
    <property type="entry name" value="ATP_grasp_subdomain_1"/>
</dbReference>
<evidence type="ECO:0000256" key="2">
    <source>
        <dbReference type="ARBA" id="ARBA00022741"/>
    </source>
</evidence>
<dbReference type="RefSeq" id="WP_189852559.1">
    <property type="nucleotide sequence ID" value="NZ_BMVV01000026.1"/>
</dbReference>
<feature type="domain" description="ATP-grasp" evidence="5">
    <location>
        <begin position="118"/>
        <end position="315"/>
    </location>
</feature>